<feature type="transmembrane region" description="Helical" evidence="7">
    <location>
        <begin position="14"/>
        <end position="32"/>
    </location>
</feature>
<feature type="transmembrane region" description="Helical" evidence="7">
    <location>
        <begin position="201"/>
        <end position="218"/>
    </location>
</feature>
<keyword evidence="9" id="KW-1185">Reference proteome</keyword>
<dbReference type="PIRSF" id="PIRSF037378">
    <property type="entry name" value="EIN2"/>
    <property type="match status" value="1"/>
</dbReference>
<keyword evidence="3 7" id="KW-0812">Transmembrane</keyword>
<feature type="transmembrane region" description="Helical" evidence="7">
    <location>
        <begin position="159"/>
        <end position="181"/>
    </location>
</feature>
<dbReference type="InterPro" id="IPR017187">
    <property type="entry name" value="EIN2"/>
</dbReference>
<reference evidence="9" key="1">
    <citation type="journal article" date="2020" name="Nat. Commun.">
        <title>Genome assembly of wild tea tree DASZ reveals pedigree and selection history of tea varieties.</title>
        <authorList>
            <person name="Zhang W."/>
            <person name="Zhang Y."/>
            <person name="Qiu H."/>
            <person name="Guo Y."/>
            <person name="Wan H."/>
            <person name="Zhang X."/>
            <person name="Scossa F."/>
            <person name="Alseekh S."/>
            <person name="Zhang Q."/>
            <person name="Wang P."/>
            <person name="Xu L."/>
            <person name="Schmidt M.H."/>
            <person name="Jia X."/>
            <person name="Li D."/>
            <person name="Zhu A."/>
            <person name="Guo F."/>
            <person name="Chen W."/>
            <person name="Ni D."/>
            <person name="Usadel B."/>
            <person name="Fernie A.R."/>
            <person name="Wen W."/>
        </authorList>
    </citation>
    <scope>NUCLEOTIDE SEQUENCE [LARGE SCALE GENOMIC DNA]</scope>
    <source>
        <strain evidence="9">cv. G240</strain>
    </source>
</reference>
<feature type="transmembrane region" description="Helical" evidence="7">
    <location>
        <begin position="117"/>
        <end position="138"/>
    </location>
</feature>
<evidence type="ECO:0000256" key="5">
    <source>
        <dbReference type="ARBA" id="ARBA00023136"/>
    </source>
</evidence>
<evidence type="ECO:0008006" key="10">
    <source>
        <dbReference type="Google" id="ProtNLM"/>
    </source>
</evidence>
<evidence type="ECO:0000313" key="9">
    <source>
        <dbReference type="Proteomes" id="UP000593564"/>
    </source>
</evidence>
<evidence type="ECO:0000256" key="2">
    <source>
        <dbReference type="ARBA" id="ARBA00009965"/>
    </source>
</evidence>
<dbReference type="PANTHER" id="PTHR11706">
    <property type="entry name" value="SOLUTE CARRIER PROTEIN FAMILY 11 MEMBER"/>
    <property type="match status" value="1"/>
</dbReference>
<comment type="similarity">
    <text evidence="2">Belongs to the NRAMP (TC 2.A.55) family.</text>
</comment>
<evidence type="ECO:0000256" key="3">
    <source>
        <dbReference type="ARBA" id="ARBA00022692"/>
    </source>
</evidence>
<evidence type="ECO:0000256" key="1">
    <source>
        <dbReference type="ARBA" id="ARBA00004141"/>
    </source>
</evidence>
<name>A0A7J7HT70_CAMSI</name>
<feature type="region of interest" description="Disordered" evidence="6">
    <location>
        <begin position="494"/>
        <end position="527"/>
    </location>
</feature>
<feature type="transmembrane region" description="Helical" evidence="7">
    <location>
        <begin position="52"/>
        <end position="71"/>
    </location>
</feature>
<dbReference type="Pfam" id="PF01566">
    <property type="entry name" value="Nramp"/>
    <property type="match status" value="2"/>
</dbReference>
<evidence type="ECO:0000256" key="4">
    <source>
        <dbReference type="ARBA" id="ARBA00022989"/>
    </source>
</evidence>
<dbReference type="GO" id="GO:0005384">
    <property type="term" value="F:manganese ion transmembrane transporter activity"/>
    <property type="evidence" value="ECO:0007669"/>
    <property type="project" value="TreeGrafter"/>
</dbReference>
<keyword evidence="4 7" id="KW-1133">Transmembrane helix</keyword>
<evidence type="ECO:0000313" key="8">
    <source>
        <dbReference type="EMBL" id="KAF5955236.1"/>
    </source>
</evidence>
<dbReference type="GO" id="GO:0034755">
    <property type="term" value="P:iron ion transmembrane transport"/>
    <property type="evidence" value="ECO:0007669"/>
    <property type="project" value="TreeGrafter"/>
</dbReference>
<gene>
    <name evidence="8" type="ORF">HYC85_008092</name>
</gene>
<comment type="subcellular location">
    <subcellularLocation>
        <location evidence="1">Membrane</location>
        <topology evidence="1">Multi-pass membrane protein</topology>
    </subcellularLocation>
</comment>
<evidence type="ECO:0000256" key="6">
    <source>
        <dbReference type="SAM" id="MobiDB-lite"/>
    </source>
</evidence>
<accession>A0A7J7HT70</accession>
<dbReference type="InterPro" id="IPR001046">
    <property type="entry name" value="NRAMP_fam"/>
</dbReference>
<organism evidence="8 9">
    <name type="scientific">Camellia sinensis</name>
    <name type="common">Tea plant</name>
    <name type="synonym">Thea sinensis</name>
    <dbReference type="NCBI Taxonomy" id="4442"/>
    <lineage>
        <taxon>Eukaryota</taxon>
        <taxon>Viridiplantae</taxon>
        <taxon>Streptophyta</taxon>
        <taxon>Embryophyta</taxon>
        <taxon>Tracheophyta</taxon>
        <taxon>Spermatophyta</taxon>
        <taxon>Magnoliopsida</taxon>
        <taxon>eudicotyledons</taxon>
        <taxon>Gunneridae</taxon>
        <taxon>Pentapetalae</taxon>
        <taxon>asterids</taxon>
        <taxon>Ericales</taxon>
        <taxon>Theaceae</taxon>
        <taxon>Camellia</taxon>
    </lineage>
</organism>
<dbReference type="GO" id="GO:0009873">
    <property type="term" value="P:ethylene-activated signaling pathway"/>
    <property type="evidence" value="ECO:0007669"/>
    <property type="project" value="InterPro"/>
</dbReference>
<sequence length="1203" mass="130533">MDTEILTPNHQPGIGQRLLPAVVPVLLIAIGYVDPGKWAAAVEGGARFGSDLVLLMLVFNFAAILCQYLSARIAVVTGRDLSQICSEEYDKTTCIFLGVLTELSMIALDLTMDNGKAKFLCISMASFILLFYALGIFFSQPEISMSSSVMLTKLSGESAFTLMSLLGANIMPHNFYLHSSIIQQEPGLPNVSKGLLCHDHFIAILSIFSGVFLVNYVLMNAAANLFYSTGLVLLTFQDALSLMDQVWVSMSNSSCCNFLHISQITALTWKLGRQEVLHDFFGMDIPGSGCARAAVFRDPPFPGCLIKICNGHLQDFSVCGVLSPDHVYWHAGLEDYFSATPLKSASSRLDAQVWNWDLKDAVPESYAEGDESDFNETRYGRVESIKKHEPAIAPGKSLEVHSNMSITSTDVNFPVTLLDTDNMPHLTPIEENGSNITYPSPSMFHPKESATTIETVVVSAVCSEGSVDESVDSIALRTESTGLVEKHVNVEEDLQTGKDEEGDNWEPEESFKGVSGSSAFLTSEGPGSYRSLSGKGDECGSGAGSLTRLAGLGRAARRQLAAVLDEFWGQLFDFHGQATQEAKAKKLDVLLGIESKVDAKPVTPLKVDTGVKEFTGYFSAVGGRGSDSPMNSSAYDSPKLLGVQGSMERGPSSSWSGHMQLLEARIAQGKNSDYLNGQLEALAPKSPSLGTSSYRDPHAFASGRKPQNGLSTMAPPGFSKPVVSRNISLRSERPLNDYCSAGPADNLNSAVNEKKFHSLPDIAGLSHPYRNLYLSDRSARWDRPIGYGPSLYPNTLLKAGAPLAFDEFSPSKPHRDPFTLQFSSSSATGSLWSKQPSEQFSVADKTHNIGDTGVGCKQSSLTPETTSVVDLEPKLLQSLRNCIVKLLKLEGSDWLFRQNGGADEDLIDRVAARERFLYEAETKEMNRGVHIGESQYLFDRKPGSVLKNDDTDYAKFLVCSFPNCGEGCVWGVDLITSFGVWCINRVLELSLMESRPELWGKYTYCTKSSSGPCGLICSFGFTCQQCYDILLHPREEAKAMASRSVESRLARNGSEVKQTLYYLGSGESELEGVSGIINVAFSKPRNPVTPCFCLQIPVVYQQRLSPPISNGILPPPATKQGKGKCTTAAMLLDTIKDVEIAISCRKGRSGTAAGDVAFPKGKENLASVLKRYKRRLSNKLGDTHEGGGGSGSLKVLTSATYCS</sequence>
<comment type="caution">
    <text evidence="8">The sequence shown here is derived from an EMBL/GenBank/DDBJ whole genome shotgun (WGS) entry which is preliminary data.</text>
</comment>
<dbReference type="GO" id="GO:0005886">
    <property type="term" value="C:plasma membrane"/>
    <property type="evidence" value="ECO:0007669"/>
    <property type="project" value="TreeGrafter"/>
</dbReference>
<dbReference type="Proteomes" id="UP000593564">
    <property type="component" value="Unassembled WGS sequence"/>
</dbReference>
<protein>
    <recommendedName>
        <fullName evidence="10">Ethylene-insensitive protein 2</fullName>
    </recommendedName>
</protein>
<evidence type="ECO:0000256" key="7">
    <source>
        <dbReference type="SAM" id="Phobius"/>
    </source>
</evidence>
<dbReference type="AlphaFoldDB" id="A0A7J7HT70"/>
<dbReference type="GO" id="GO:0015086">
    <property type="term" value="F:cadmium ion transmembrane transporter activity"/>
    <property type="evidence" value="ECO:0007669"/>
    <property type="project" value="TreeGrafter"/>
</dbReference>
<keyword evidence="5 7" id="KW-0472">Membrane</keyword>
<dbReference type="EMBL" id="JACBKZ010000003">
    <property type="protein sequence ID" value="KAF5955236.1"/>
    <property type="molecule type" value="Genomic_DNA"/>
</dbReference>
<reference evidence="8 9" key="2">
    <citation type="submission" date="2020-07" db="EMBL/GenBank/DDBJ databases">
        <title>Genome assembly of wild tea tree DASZ reveals pedigree and selection history of tea varieties.</title>
        <authorList>
            <person name="Zhang W."/>
        </authorList>
    </citation>
    <scope>NUCLEOTIDE SEQUENCE [LARGE SCALE GENOMIC DNA]</scope>
    <source>
        <strain evidence="9">cv. G240</strain>
        <tissue evidence="8">Leaf</tissue>
    </source>
</reference>
<dbReference type="PANTHER" id="PTHR11706:SF75">
    <property type="entry name" value="ETHYLENE-INSENSITIVE PROTEIN 2"/>
    <property type="match status" value="1"/>
</dbReference>
<proteinExistence type="inferred from homology"/>